<dbReference type="AlphaFoldDB" id="A0AAV4T6K7"/>
<dbReference type="EMBL" id="BPLQ01008915">
    <property type="protein sequence ID" value="GIY40302.1"/>
    <property type="molecule type" value="Genomic_DNA"/>
</dbReference>
<dbReference type="Proteomes" id="UP001054837">
    <property type="component" value="Unassembled WGS sequence"/>
</dbReference>
<evidence type="ECO:0000313" key="2">
    <source>
        <dbReference type="Proteomes" id="UP001054837"/>
    </source>
</evidence>
<reference evidence="1 2" key="1">
    <citation type="submission" date="2021-06" db="EMBL/GenBank/DDBJ databases">
        <title>Caerostris darwini draft genome.</title>
        <authorList>
            <person name="Kono N."/>
            <person name="Arakawa K."/>
        </authorList>
    </citation>
    <scope>NUCLEOTIDE SEQUENCE [LARGE SCALE GENOMIC DNA]</scope>
</reference>
<proteinExistence type="predicted"/>
<accession>A0AAV4T6K7</accession>
<gene>
    <name evidence="1" type="ORF">CDAR_114341</name>
</gene>
<comment type="caution">
    <text evidence="1">The sequence shown here is derived from an EMBL/GenBank/DDBJ whole genome shotgun (WGS) entry which is preliminary data.</text>
</comment>
<protein>
    <submittedName>
        <fullName evidence="1">Uncharacterized protein</fullName>
    </submittedName>
</protein>
<keyword evidence="2" id="KW-1185">Reference proteome</keyword>
<sequence>MNAPFFSSGAKLEWICVWPPFSFPFSPSSWHGNKYWCSSWEMNDLRNSSWLRGWIGDGKLKCQVRVVLSVAGETDCPEKQLGEWKGVIYLRRVCFRGPFIRNSKGRQKLGNKEGVRSY</sequence>
<evidence type="ECO:0000313" key="1">
    <source>
        <dbReference type="EMBL" id="GIY40302.1"/>
    </source>
</evidence>
<organism evidence="1 2">
    <name type="scientific">Caerostris darwini</name>
    <dbReference type="NCBI Taxonomy" id="1538125"/>
    <lineage>
        <taxon>Eukaryota</taxon>
        <taxon>Metazoa</taxon>
        <taxon>Ecdysozoa</taxon>
        <taxon>Arthropoda</taxon>
        <taxon>Chelicerata</taxon>
        <taxon>Arachnida</taxon>
        <taxon>Araneae</taxon>
        <taxon>Araneomorphae</taxon>
        <taxon>Entelegynae</taxon>
        <taxon>Araneoidea</taxon>
        <taxon>Araneidae</taxon>
        <taxon>Caerostris</taxon>
    </lineage>
</organism>
<name>A0AAV4T6K7_9ARAC</name>